<reference evidence="1 2" key="1">
    <citation type="submission" date="2020-08" db="EMBL/GenBank/DDBJ databases">
        <title>Genomic Encyclopedia of Type Strains, Phase IV (KMG-IV): sequencing the most valuable type-strain genomes for metagenomic binning, comparative biology and taxonomic classification.</title>
        <authorList>
            <person name="Goeker M."/>
        </authorList>
    </citation>
    <scope>NUCLEOTIDE SEQUENCE [LARGE SCALE GENOMIC DNA]</scope>
    <source>
        <strain evidence="1 2">DSM 5895</strain>
    </source>
</reference>
<evidence type="ECO:0000313" key="1">
    <source>
        <dbReference type="EMBL" id="MBB3770990.1"/>
    </source>
</evidence>
<dbReference type="AlphaFoldDB" id="A0A839Z853"/>
<sequence>MPVSLTARRLDRSAIMRAAVAYARELIERERSWYFTRYSAEIRYGSPRPAMKLPTWRAAMAHGLRLAWAEARKSGEAAPVAPAVKAELASIELGILSVHCAERITRTEAAHLASLTARAAELHAMSRAAVAHAL</sequence>
<gene>
    <name evidence="1" type="ORF">FHS55_001585</name>
</gene>
<evidence type="ECO:0000313" key="2">
    <source>
        <dbReference type="Proteomes" id="UP000533469"/>
    </source>
</evidence>
<dbReference type="EMBL" id="JACICD010000002">
    <property type="protein sequence ID" value="MBB3770990.1"/>
    <property type="molecule type" value="Genomic_DNA"/>
</dbReference>
<name>A0A839Z853_9HYPH</name>
<dbReference type="RefSeq" id="WP_183189133.1">
    <property type="nucleotide sequence ID" value="NZ_JACICD010000002.1"/>
</dbReference>
<protein>
    <submittedName>
        <fullName evidence="1">Uncharacterized protein</fullName>
    </submittedName>
</protein>
<dbReference type="Proteomes" id="UP000533469">
    <property type="component" value="Unassembled WGS sequence"/>
</dbReference>
<keyword evidence="2" id="KW-1185">Reference proteome</keyword>
<accession>A0A839Z853</accession>
<proteinExistence type="predicted"/>
<organism evidence="1 2">
    <name type="scientific">Ancylobacter tetraedralis</name>
    <dbReference type="NCBI Taxonomy" id="217068"/>
    <lineage>
        <taxon>Bacteria</taxon>
        <taxon>Pseudomonadati</taxon>
        <taxon>Pseudomonadota</taxon>
        <taxon>Alphaproteobacteria</taxon>
        <taxon>Hyphomicrobiales</taxon>
        <taxon>Xanthobacteraceae</taxon>
        <taxon>Ancylobacter</taxon>
    </lineage>
</organism>
<comment type="caution">
    <text evidence="1">The sequence shown here is derived from an EMBL/GenBank/DDBJ whole genome shotgun (WGS) entry which is preliminary data.</text>
</comment>